<dbReference type="PANTHER" id="PTHR42852:SF13">
    <property type="entry name" value="PROTEIN DIPZ"/>
    <property type="match status" value="1"/>
</dbReference>
<dbReference type="EMBL" id="UNSC01000001">
    <property type="protein sequence ID" value="SZD71027.1"/>
    <property type="molecule type" value="Genomic_DNA"/>
</dbReference>
<dbReference type="Pfam" id="PF13905">
    <property type="entry name" value="Thioredoxin_8"/>
    <property type="match status" value="1"/>
</dbReference>
<dbReference type="RefSeq" id="WP_119057082.1">
    <property type="nucleotide sequence ID" value="NZ_UNSD01000002.1"/>
</dbReference>
<feature type="domain" description="Thioredoxin" evidence="2">
    <location>
        <begin position="27"/>
        <end position="178"/>
    </location>
</feature>
<evidence type="ECO:0000259" key="2">
    <source>
        <dbReference type="PROSITE" id="PS51352"/>
    </source>
</evidence>
<protein>
    <submittedName>
        <fullName evidence="3">Trifunctional thioredoxin/methionine sulfoxide reductase A/B protein</fullName>
    </submittedName>
</protein>
<dbReference type="InterPro" id="IPR036249">
    <property type="entry name" value="Thioredoxin-like_sf"/>
</dbReference>
<dbReference type="Proteomes" id="UP000262142">
    <property type="component" value="Unassembled WGS sequence"/>
</dbReference>
<name>A0A383TUK1_9FLAO</name>
<reference evidence="3 4" key="1">
    <citation type="submission" date="2018-09" db="EMBL/GenBank/DDBJ databases">
        <authorList>
            <consortium name="Pathogen Informatics"/>
        </authorList>
    </citation>
    <scope>NUCLEOTIDE SEQUENCE [LARGE SCALE GENOMIC DNA]</scope>
    <source>
        <strain evidence="3 4">OH-22767</strain>
    </source>
</reference>
<gene>
    <name evidence="3" type="ORF">SAMEA104719789_00118</name>
</gene>
<dbReference type="SUPFAM" id="SSF52833">
    <property type="entry name" value="Thioredoxin-like"/>
    <property type="match status" value="1"/>
</dbReference>
<feature type="chain" id="PRO_5016674139" evidence="1">
    <location>
        <begin position="28"/>
        <end position="178"/>
    </location>
</feature>
<organism evidence="3 4">
    <name type="scientific">Candidatus Ornithobacterium hominis</name>
    <dbReference type="NCBI Taxonomy" id="2497989"/>
    <lineage>
        <taxon>Bacteria</taxon>
        <taxon>Pseudomonadati</taxon>
        <taxon>Bacteroidota</taxon>
        <taxon>Flavobacteriia</taxon>
        <taxon>Flavobacteriales</taxon>
        <taxon>Weeksellaceae</taxon>
        <taxon>Ornithobacterium</taxon>
    </lineage>
</organism>
<proteinExistence type="predicted"/>
<dbReference type="AlphaFoldDB" id="A0A383TUK1"/>
<dbReference type="OrthoDB" id="1098640at2"/>
<feature type="signal peptide" evidence="1">
    <location>
        <begin position="1"/>
        <end position="27"/>
    </location>
</feature>
<dbReference type="CDD" id="cd02966">
    <property type="entry name" value="TlpA_like_family"/>
    <property type="match status" value="1"/>
</dbReference>
<dbReference type="Gene3D" id="3.40.30.10">
    <property type="entry name" value="Glutaredoxin"/>
    <property type="match status" value="1"/>
</dbReference>
<evidence type="ECO:0000313" key="3">
    <source>
        <dbReference type="EMBL" id="SZD71027.1"/>
    </source>
</evidence>
<sequence length="178" mass="20753">MKNKFYTNLLVLLLAPFLFSGCGKKSAQEPENFNPETLNQVVYDTQENEYSIGEIVKNQASFTVLEVWASWCGDCVKSLPKVEYFQKKYPYVNFIFLSVDDSAEDWQNGIQKHFANHHINGEHYFFNTGWAKDSSNAFINWAKLDWIPRYILLDQNGKVLVYNAQNIDDEIFENFLKP</sequence>
<keyword evidence="1" id="KW-0732">Signal</keyword>
<accession>A0A383TUK1</accession>
<dbReference type="PROSITE" id="PS51257">
    <property type="entry name" value="PROKAR_LIPOPROTEIN"/>
    <property type="match status" value="1"/>
</dbReference>
<dbReference type="InterPro" id="IPR013766">
    <property type="entry name" value="Thioredoxin_domain"/>
</dbReference>
<keyword evidence="4" id="KW-1185">Reference proteome</keyword>
<dbReference type="PANTHER" id="PTHR42852">
    <property type="entry name" value="THIOL:DISULFIDE INTERCHANGE PROTEIN DSBE"/>
    <property type="match status" value="1"/>
</dbReference>
<evidence type="ECO:0000256" key="1">
    <source>
        <dbReference type="SAM" id="SignalP"/>
    </source>
</evidence>
<dbReference type="PROSITE" id="PS51352">
    <property type="entry name" value="THIOREDOXIN_2"/>
    <property type="match status" value="1"/>
</dbReference>
<evidence type="ECO:0000313" key="4">
    <source>
        <dbReference type="Proteomes" id="UP000262142"/>
    </source>
</evidence>
<dbReference type="InterPro" id="IPR050553">
    <property type="entry name" value="Thioredoxin_ResA/DsbE_sf"/>
</dbReference>
<dbReference type="InterPro" id="IPR012336">
    <property type="entry name" value="Thioredoxin-like_fold"/>
</dbReference>